<dbReference type="PANTHER" id="PTHR46847:SF1">
    <property type="entry name" value="D-ALLOSE-BINDING PERIPLASMIC PROTEIN-RELATED"/>
    <property type="match status" value="1"/>
</dbReference>
<dbReference type="InterPro" id="IPR028082">
    <property type="entry name" value="Peripla_BP_I"/>
</dbReference>
<keyword evidence="3 4" id="KW-0732">Signal</keyword>
<accession>A0ABS2L1B7</accession>
<comment type="similarity">
    <text evidence="2">Belongs to the bacterial solute-binding protein 2 family.</text>
</comment>
<feature type="domain" description="Periplasmic binding protein" evidence="5">
    <location>
        <begin position="56"/>
        <end position="327"/>
    </location>
</feature>
<dbReference type="Gene3D" id="3.40.50.2300">
    <property type="match status" value="2"/>
</dbReference>
<name>A0ABS2L1B7_9MICO</name>
<dbReference type="SUPFAM" id="SSF53822">
    <property type="entry name" value="Periplasmic binding protein-like I"/>
    <property type="match status" value="1"/>
</dbReference>
<feature type="chain" id="PRO_5045442576" evidence="4">
    <location>
        <begin position="27"/>
        <end position="388"/>
    </location>
</feature>
<evidence type="ECO:0000313" key="7">
    <source>
        <dbReference type="Proteomes" id="UP000776164"/>
    </source>
</evidence>
<evidence type="ECO:0000259" key="5">
    <source>
        <dbReference type="Pfam" id="PF13407"/>
    </source>
</evidence>
<evidence type="ECO:0000313" key="6">
    <source>
        <dbReference type="EMBL" id="MBM7470878.1"/>
    </source>
</evidence>
<dbReference type="Pfam" id="PF13407">
    <property type="entry name" value="Peripla_BP_4"/>
    <property type="match status" value="1"/>
</dbReference>
<dbReference type="PANTHER" id="PTHR46847">
    <property type="entry name" value="D-ALLOSE-BINDING PERIPLASMIC PROTEIN-RELATED"/>
    <property type="match status" value="1"/>
</dbReference>
<evidence type="ECO:0000256" key="2">
    <source>
        <dbReference type="ARBA" id="ARBA00007639"/>
    </source>
</evidence>
<comment type="caution">
    <text evidence="6">The sequence shown here is derived from an EMBL/GenBank/DDBJ whole genome shotgun (WGS) entry which is preliminary data.</text>
</comment>
<organism evidence="6 7">
    <name type="scientific">Subtercola frigoramans</name>
    <dbReference type="NCBI Taxonomy" id="120298"/>
    <lineage>
        <taxon>Bacteria</taxon>
        <taxon>Bacillati</taxon>
        <taxon>Actinomycetota</taxon>
        <taxon>Actinomycetes</taxon>
        <taxon>Micrococcales</taxon>
        <taxon>Microbacteriaceae</taxon>
        <taxon>Subtercola</taxon>
    </lineage>
</organism>
<dbReference type="Proteomes" id="UP000776164">
    <property type="component" value="Unassembled WGS sequence"/>
</dbReference>
<evidence type="ECO:0000256" key="4">
    <source>
        <dbReference type="SAM" id="SignalP"/>
    </source>
</evidence>
<proteinExistence type="inferred from homology"/>
<keyword evidence="7" id="KW-1185">Reference proteome</keyword>
<evidence type="ECO:0000256" key="3">
    <source>
        <dbReference type="ARBA" id="ARBA00022729"/>
    </source>
</evidence>
<feature type="signal peptide" evidence="4">
    <location>
        <begin position="1"/>
        <end position="26"/>
    </location>
</feature>
<protein>
    <submittedName>
        <fullName evidence="6">Ribose transport system substrate-binding protein</fullName>
    </submittedName>
</protein>
<evidence type="ECO:0000256" key="1">
    <source>
        <dbReference type="ARBA" id="ARBA00004196"/>
    </source>
</evidence>
<comment type="subcellular location">
    <subcellularLocation>
        <location evidence="1">Cell envelope</location>
    </subcellularLocation>
</comment>
<dbReference type="RefSeq" id="WP_205106569.1">
    <property type="nucleotide sequence ID" value="NZ_BAAAHT010000018.1"/>
</dbReference>
<dbReference type="InterPro" id="IPR025997">
    <property type="entry name" value="SBP_2_dom"/>
</dbReference>
<dbReference type="PROSITE" id="PS51257">
    <property type="entry name" value="PROKAR_LIPOPROTEIN"/>
    <property type="match status" value="1"/>
</dbReference>
<dbReference type="EMBL" id="JAFBBU010000001">
    <property type="protein sequence ID" value="MBM7470878.1"/>
    <property type="molecule type" value="Genomic_DNA"/>
</dbReference>
<gene>
    <name evidence="6" type="ORF">JOE66_000512</name>
</gene>
<sequence length="388" mass="39901">MRTRKLLSWQTVAAAALITGLTVATAGCSTGGSSSSSTAAAGSGSGTLDGKGALIKIFMPSTSNVYLAAAAKAAAAEAKTLGYTSSIIENNFSQTEEDQQVQEWLATGEKAAAVLIWPASAKNATASIRALSKVAPVLQWNQLIDPAADPFIKIGYAGVSDLGIGDQAGKDTLAQIDTLTKAGYKFHGPGGLPNVLEISLGSGDYAAGEDRHTAFMKVTDGKINYLGREGAANFDAQGAFTAASTAIPKYLSAGIDIIYVQTNDMGNGVVQAAEQNGLKPGTDVFLMTGTSSGSTANLRSGKITTAVLQSPVIEGTLIVDNTAQYLATGSVTAGTVTIASDEAKPKLEMTPPTRTTYMMNPSVTAANIDSFKIWGFDFQALMGDAATN</sequence>
<reference evidence="6 7" key="1">
    <citation type="submission" date="2021-01" db="EMBL/GenBank/DDBJ databases">
        <title>Sequencing the genomes of 1000 actinobacteria strains.</title>
        <authorList>
            <person name="Klenk H.-P."/>
        </authorList>
    </citation>
    <scope>NUCLEOTIDE SEQUENCE [LARGE SCALE GENOMIC DNA]</scope>
    <source>
        <strain evidence="6 7">DSM 13057</strain>
    </source>
</reference>